<dbReference type="EMBL" id="JACEFT010000019">
    <property type="protein sequence ID" value="MBA2780085.1"/>
    <property type="molecule type" value="Genomic_DNA"/>
</dbReference>
<evidence type="ECO:0000256" key="1">
    <source>
        <dbReference type="ARBA" id="ARBA00004196"/>
    </source>
</evidence>
<reference evidence="8 10" key="1">
    <citation type="submission" date="2020-05" db="EMBL/GenBank/DDBJ databases">
        <title>Comparative genomic analysis of denitrifying bacteria from Halomonas genus.</title>
        <authorList>
            <person name="Wang L."/>
            <person name="Shao Z."/>
        </authorList>
    </citation>
    <scope>NUCLEOTIDE SEQUENCE [LARGE SCALE GENOMIC DNA]</scope>
    <source>
        <strain evidence="8 10">DSM 17331</strain>
    </source>
</reference>
<dbReference type="Pfam" id="PF00497">
    <property type="entry name" value="SBP_bac_3"/>
    <property type="match status" value="1"/>
</dbReference>
<evidence type="ECO:0000256" key="2">
    <source>
        <dbReference type="ARBA" id="ARBA00010333"/>
    </source>
</evidence>
<protein>
    <submittedName>
        <fullName evidence="7">Transporter substrate-binding domain-containing protein</fullName>
    </submittedName>
</protein>
<accession>A0A7W0AF03</accession>
<reference evidence="7 9" key="2">
    <citation type="submission" date="2020-07" db="EMBL/GenBank/DDBJ databases">
        <title>Identification of Halomonas strains.</title>
        <authorList>
            <person name="Xiao Z."/>
            <person name="Shen J."/>
        </authorList>
    </citation>
    <scope>NUCLEOTIDE SEQUENCE [LARGE SCALE GENOMIC DNA]</scope>
    <source>
        <strain evidence="7 9">DSM 17331</strain>
    </source>
</reference>
<dbReference type="AlphaFoldDB" id="A0A7W0AF03"/>
<sequence>MPMQTKLLSLSIIAGSMVVSAAQADTIRIATEGAYPPFNYIDESGELKGFDVDIAKALCEEMQADCEIIAQAWDGIIPGLVTGRYDAIVASMSITERRKEAVNFTRPYYQVGAALVAPVDSDIAFEPGRLDGKVIGVQRATTYANLLAGEYPEATVNNYDTVENHNLDLQSGRLDGVVGQAVLMQEWINEHGKGAYEIKGEPVLDVDYIGEGAGIAVNKNNPELLERLDTALATILENGVYDDISASYFPFSIRPQ</sequence>
<evidence type="ECO:0000313" key="9">
    <source>
        <dbReference type="Proteomes" id="UP000518091"/>
    </source>
</evidence>
<feature type="chain" id="PRO_5030790509" evidence="5">
    <location>
        <begin position="22"/>
        <end position="256"/>
    </location>
</feature>
<evidence type="ECO:0000313" key="7">
    <source>
        <dbReference type="EMBL" id="MBA2780085.1"/>
    </source>
</evidence>
<feature type="signal peptide" evidence="5">
    <location>
        <begin position="1"/>
        <end position="21"/>
    </location>
</feature>
<feature type="domain" description="Solute-binding protein family 3/N-terminal" evidence="6">
    <location>
        <begin position="26"/>
        <end position="252"/>
    </location>
</feature>
<dbReference type="Gene3D" id="3.40.190.10">
    <property type="entry name" value="Periplasmic binding protein-like II"/>
    <property type="match status" value="2"/>
</dbReference>
<gene>
    <name evidence="7" type="ORF">H1D44_14420</name>
    <name evidence="8" type="ORF">HOP48_10405</name>
</gene>
<dbReference type="GO" id="GO:0030313">
    <property type="term" value="C:cell envelope"/>
    <property type="evidence" value="ECO:0007669"/>
    <property type="project" value="UniProtKB-SubCell"/>
</dbReference>
<dbReference type="SMART" id="SM00062">
    <property type="entry name" value="PBPb"/>
    <property type="match status" value="1"/>
</dbReference>
<evidence type="ECO:0000313" key="8">
    <source>
        <dbReference type="EMBL" id="MCG6661958.1"/>
    </source>
</evidence>
<dbReference type="PANTHER" id="PTHR35936:SF17">
    <property type="entry name" value="ARGININE-BINDING EXTRACELLULAR PROTEIN ARTP"/>
    <property type="match status" value="1"/>
</dbReference>
<dbReference type="InterPro" id="IPR018313">
    <property type="entry name" value="SBP_3_CS"/>
</dbReference>
<comment type="similarity">
    <text evidence="2 4">Belongs to the bacterial solute-binding protein 3 family.</text>
</comment>
<keyword evidence="10" id="KW-1185">Reference proteome</keyword>
<keyword evidence="3 5" id="KW-0732">Signal</keyword>
<organism evidence="7 9">
    <name type="scientific">Billgrantia kenyensis</name>
    <dbReference type="NCBI Taxonomy" id="321266"/>
    <lineage>
        <taxon>Bacteria</taxon>
        <taxon>Pseudomonadati</taxon>
        <taxon>Pseudomonadota</taxon>
        <taxon>Gammaproteobacteria</taxon>
        <taxon>Oceanospirillales</taxon>
        <taxon>Halomonadaceae</taxon>
        <taxon>Billgrantia</taxon>
    </lineage>
</organism>
<comment type="subcellular location">
    <subcellularLocation>
        <location evidence="1">Cell envelope</location>
    </subcellularLocation>
</comment>
<evidence type="ECO:0000256" key="5">
    <source>
        <dbReference type="SAM" id="SignalP"/>
    </source>
</evidence>
<evidence type="ECO:0000256" key="4">
    <source>
        <dbReference type="RuleBase" id="RU003744"/>
    </source>
</evidence>
<proteinExistence type="inferred from homology"/>
<evidence type="ECO:0000313" key="10">
    <source>
        <dbReference type="Proteomes" id="UP000814353"/>
    </source>
</evidence>
<comment type="caution">
    <text evidence="7">The sequence shown here is derived from an EMBL/GenBank/DDBJ whole genome shotgun (WGS) entry which is preliminary data.</text>
</comment>
<dbReference type="Proteomes" id="UP000814353">
    <property type="component" value="Unassembled WGS sequence"/>
</dbReference>
<evidence type="ECO:0000259" key="6">
    <source>
        <dbReference type="SMART" id="SM00062"/>
    </source>
</evidence>
<dbReference type="InterPro" id="IPR001638">
    <property type="entry name" value="Solute-binding_3/MltF_N"/>
</dbReference>
<dbReference type="SUPFAM" id="SSF53850">
    <property type="entry name" value="Periplasmic binding protein-like II"/>
    <property type="match status" value="1"/>
</dbReference>
<dbReference type="EMBL" id="JABFUB010000007">
    <property type="protein sequence ID" value="MCG6661958.1"/>
    <property type="molecule type" value="Genomic_DNA"/>
</dbReference>
<dbReference type="Proteomes" id="UP000518091">
    <property type="component" value="Unassembled WGS sequence"/>
</dbReference>
<dbReference type="PANTHER" id="PTHR35936">
    <property type="entry name" value="MEMBRANE-BOUND LYTIC MUREIN TRANSGLYCOSYLASE F"/>
    <property type="match status" value="1"/>
</dbReference>
<dbReference type="PROSITE" id="PS01039">
    <property type="entry name" value="SBP_BACTERIAL_3"/>
    <property type="match status" value="1"/>
</dbReference>
<evidence type="ECO:0000256" key="3">
    <source>
        <dbReference type="ARBA" id="ARBA00022729"/>
    </source>
</evidence>
<name>A0A7W0AF03_9GAMM</name>